<reference evidence="5" key="1">
    <citation type="journal article" date="2014" name="Int. J. Syst. Evol. Microbiol.">
        <title>Complete genome of a new Firmicutes species belonging to the dominant human colonic microbiota ('Ruminococcus bicirculans') reveals two chromosomes and a selective capacity to utilize plant glucans.</title>
        <authorList>
            <consortium name="NISC Comparative Sequencing Program"/>
            <person name="Wegmann U."/>
            <person name="Louis P."/>
            <person name="Goesmann A."/>
            <person name="Henrissat B."/>
            <person name="Duncan S.H."/>
            <person name="Flint H.J."/>
        </authorList>
    </citation>
    <scope>NUCLEOTIDE SEQUENCE</scope>
    <source>
        <strain evidence="5">CGMCC 1.8884</strain>
    </source>
</reference>
<dbReference type="Proteomes" id="UP000630135">
    <property type="component" value="Unassembled WGS sequence"/>
</dbReference>
<dbReference type="EMBL" id="BMMA01000013">
    <property type="protein sequence ID" value="GGI82656.1"/>
    <property type="molecule type" value="Genomic_DNA"/>
</dbReference>
<proteinExistence type="predicted"/>
<evidence type="ECO:0000313" key="4">
    <source>
        <dbReference type="EMBL" id="GGI82656.1"/>
    </source>
</evidence>
<dbReference type="InterPro" id="IPR001434">
    <property type="entry name" value="OmcB-like_DUF11"/>
</dbReference>
<dbReference type="EMBL" id="BMLZ01000011">
    <property type="protein sequence ID" value="GGP29478.1"/>
    <property type="molecule type" value="Genomic_DNA"/>
</dbReference>
<evidence type="ECO:0000256" key="2">
    <source>
        <dbReference type="SAM" id="SignalP"/>
    </source>
</evidence>
<sequence>MKKSISLMALTGILTLASCGQNGTTPVNCTPPQVEQNGACVTPDAPKPDQGTQTAVLTIDLVGAATAPVTIKDATGAVVSGYNNAYVRDGETITLARGQYTVLGGNTLTAVAPVDAKAADLRNGNATVTLNYATNEARTGAFYVNGEGQRVYFNADPAKLRADIAAGKFRFSSWLENRDGGITVGNNTVTGVPTDAERTEYAPINTQNIVGAYTEYNDNGVWRPVVNSEVQMEILEQRGNVRFAAADDQDRSTMAPLDITSNALSSRSWTNLSTDPNYIPYPNSATYPAYNRTGVAAPNTTGYTWAALNHDPKFATPGADGIAASARIRAIGFVNGIEIDKQFLNKNYVASAQIEVIKEVVVLDQRQRDIVVSSLGDANPTYEPGQEVGIRIRIVNRGQAAATNISLTEALQSGDTQNYAIGFSPALQTYAANQGFTNIVSTDDNFTATLPTLAAGETRDIVFVATGARDGTYCDTATINSYVNGIGQLSPAYVDSAAGNLNTTGNPAAGLAANVDATCFTVKGVPALSIVKELVDAQGRVIPDGTQVARNEAVNIRVTVRNGGSGVANGITVQDRLTTGTAASHSITLPPNANVTPVGDDGFNWNVGSLPAGGVAEYTFAARGSADGRYCDTVTLASTNVTPINTTDSACFNVATAQLEISKTNDPRVDLTGGDSYTSTIIVRNTGTLAAQNIVVRDLLGRLSTNQNVQVNFASGRYVLVVRDPATGELREETTPGGVVVDGAAPNATVRTLGRATPDTGITLNPGESIVLNVVSTIPAGTAPGQYCNVATVTAAPNVVFTNNRAEACVTVTPRVAIQTELFDSVDLIAPGEATLYTAIGFNEDQSTESLVNNIFRFNVGVPEGRTGNGVFTTSNVNVYYDPTALDQNSGQVVFNLGGDTQNITGQARIEPNPATGQFTVTLPASFGIQPGGAVFVTFNGQAPATATPGSYNTLLEWTSNGQVSNAAKTGTSQEDTTVRRQ</sequence>
<dbReference type="InterPro" id="IPR013783">
    <property type="entry name" value="Ig-like_fold"/>
</dbReference>
<dbReference type="Proteomes" id="UP000652720">
    <property type="component" value="Unassembled WGS sequence"/>
</dbReference>
<dbReference type="Gene3D" id="2.60.40.10">
    <property type="entry name" value="Immunoglobulins"/>
    <property type="match status" value="1"/>
</dbReference>
<reference evidence="6" key="3">
    <citation type="journal article" date="2019" name="Int. J. Syst. Evol. Microbiol.">
        <title>The Global Catalogue of Microorganisms (GCM) 10K type strain sequencing project: providing services to taxonomists for standard genome sequencing and annotation.</title>
        <authorList>
            <consortium name="The Broad Institute Genomics Platform"/>
            <consortium name="The Broad Institute Genome Sequencing Center for Infectious Disease"/>
            <person name="Wu L."/>
            <person name="Ma J."/>
        </authorList>
    </citation>
    <scope>NUCLEOTIDE SEQUENCE [LARGE SCALE GENOMIC DNA]</scope>
    <source>
        <strain evidence="6">CGMCC 1.8884</strain>
    </source>
</reference>
<feature type="domain" description="DUF11" evidence="3">
    <location>
        <begin position="544"/>
        <end position="651"/>
    </location>
</feature>
<organism evidence="4 7">
    <name type="scientific">Deinococcus wulumuqiensis</name>
    <dbReference type="NCBI Taxonomy" id="980427"/>
    <lineage>
        <taxon>Bacteria</taxon>
        <taxon>Thermotogati</taxon>
        <taxon>Deinococcota</taxon>
        <taxon>Deinococci</taxon>
        <taxon>Deinococcales</taxon>
        <taxon>Deinococcaceae</taxon>
        <taxon>Deinococcus</taxon>
    </lineage>
</organism>
<evidence type="ECO:0000256" key="1">
    <source>
        <dbReference type="SAM" id="MobiDB-lite"/>
    </source>
</evidence>
<dbReference type="PROSITE" id="PS51257">
    <property type="entry name" value="PROKAR_LIPOPROTEIN"/>
    <property type="match status" value="1"/>
</dbReference>
<keyword evidence="6" id="KW-1185">Reference proteome</keyword>
<protein>
    <recommendedName>
        <fullName evidence="3">DUF11 domain-containing protein</fullName>
    </recommendedName>
</protein>
<reference evidence="4" key="4">
    <citation type="submission" date="2023-08" db="EMBL/GenBank/DDBJ databases">
        <authorList>
            <person name="Sun Q."/>
            <person name="Zhou Y."/>
        </authorList>
    </citation>
    <scope>NUCLEOTIDE SEQUENCE</scope>
    <source>
        <strain evidence="5">CGMCC 1.8884</strain>
        <strain evidence="4">CGMCC 1.8885</strain>
    </source>
</reference>
<feature type="chain" id="PRO_5043371680" description="DUF11 domain-containing protein" evidence="2">
    <location>
        <begin position="21"/>
        <end position="982"/>
    </location>
</feature>
<evidence type="ECO:0000259" key="3">
    <source>
        <dbReference type="Pfam" id="PF01345"/>
    </source>
</evidence>
<feature type="signal peptide" evidence="2">
    <location>
        <begin position="1"/>
        <end position="20"/>
    </location>
</feature>
<feature type="domain" description="DUF11" evidence="3">
    <location>
        <begin position="379"/>
        <end position="481"/>
    </location>
</feature>
<evidence type="ECO:0000313" key="7">
    <source>
        <dbReference type="Proteomes" id="UP000652720"/>
    </source>
</evidence>
<evidence type="ECO:0000313" key="6">
    <source>
        <dbReference type="Proteomes" id="UP000630135"/>
    </source>
</evidence>
<evidence type="ECO:0000313" key="5">
    <source>
        <dbReference type="EMBL" id="GGP29478.1"/>
    </source>
</evidence>
<dbReference type="Pfam" id="PF01345">
    <property type="entry name" value="DUF11"/>
    <property type="match status" value="2"/>
</dbReference>
<dbReference type="AlphaFoldDB" id="A0AAV4K7C9"/>
<name>A0AAV4K7C9_9DEIO</name>
<feature type="region of interest" description="Disordered" evidence="1">
    <location>
        <begin position="963"/>
        <end position="982"/>
    </location>
</feature>
<feature type="compositionally biased region" description="Polar residues" evidence="1">
    <location>
        <begin position="963"/>
        <end position="976"/>
    </location>
</feature>
<accession>A0AAV4K7C9</accession>
<gene>
    <name evidence="5" type="ORF">GCM10008021_11290</name>
    <name evidence="4" type="ORF">GCM10010914_16110</name>
</gene>
<keyword evidence="2" id="KW-0732">Signal</keyword>
<comment type="caution">
    <text evidence="4">The sequence shown here is derived from an EMBL/GenBank/DDBJ whole genome shotgun (WGS) entry which is preliminary data.</text>
</comment>
<reference evidence="4" key="2">
    <citation type="journal article" date="2014" name="Int. J. Syst. Evol. Microbiol.">
        <title>Complete genome sequence of Corynebacterium casei LMG S-19264T (=DSM 44701T), isolated from a smear-ripened cheese.</title>
        <authorList>
            <consortium name="US DOE Joint Genome Institute (JGI-PGF)"/>
            <person name="Walter F."/>
            <person name="Albersmeier A."/>
            <person name="Kalinowski J."/>
            <person name="Ruckert C."/>
        </authorList>
    </citation>
    <scope>NUCLEOTIDE SEQUENCE</scope>
    <source>
        <strain evidence="4">CGMCC 1.8885</strain>
    </source>
</reference>